<keyword evidence="2" id="KW-1185">Reference proteome</keyword>
<reference evidence="1 2" key="1">
    <citation type="submission" date="2017-03" db="EMBL/GenBank/DDBJ databases">
        <title>WGS assembly of Porphyra umbilicalis.</title>
        <authorList>
            <person name="Brawley S.H."/>
            <person name="Blouin N.A."/>
            <person name="Ficko-Blean E."/>
            <person name="Wheeler G.L."/>
            <person name="Lohr M."/>
            <person name="Goodson H.V."/>
            <person name="Jenkins J.W."/>
            <person name="Blaby-Haas C.E."/>
            <person name="Helliwell K.E."/>
            <person name="Chan C."/>
            <person name="Marriage T."/>
            <person name="Bhattacharya D."/>
            <person name="Klein A.S."/>
            <person name="Badis Y."/>
            <person name="Brodie J."/>
            <person name="Cao Y."/>
            <person name="Collen J."/>
            <person name="Dittami S.M."/>
            <person name="Gachon C.M."/>
            <person name="Green B.R."/>
            <person name="Karpowicz S."/>
            <person name="Kim J.W."/>
            <person name="Kudahl U."/>
            <person name="Lin S."/>
            <person name="Michel G."/>
            <person name="Mittag M."/>
            <person name="Olson B.J."/>
            <person name="Pangilinan J."/>
            <person name="Peng Y."/>
            <person name="Qiu H."/>
            <person name="Shu S."/>
            <person name="Singer J.T."/>
            <person name="Smith A.G."/>
            <person name="Sprecher B.N."/>
            <person name="Wagner V."/>
            <person name="Wang W."/>
            <person name="Wang Z.-Y."/>
            <person name="Yan J."/>
            <person name="Yarish C."/>
            <person name="Zoeuner-Riek S."/>
            <person name="Zhuang Y."/>
            <person name="Zou Y."/>
            <person name="Lindquist E.A."/>
            <person name="Grimwood J."/>
            <person name="Barry K."/>
            <person name="Rokhsar D.S."/>
            <person name="Schmutz J."/>
            <person name="Stiller J.W."/>
            <person name="Grossman A.R."/>
            <person name="Prochnik S.E."/>
        </authorList>
    </citation>
    <scope>NUCLEOTIDE SEQUENCE [LARGE SCALE GENOMIC DNA]</scope>
    <source>
        <strain evidence="1">4086291</strain>
    </source>
</reference>
<accession>A0A1X6PKJ1</accession>
<evidence type="ECO:0000313" key="2">
    <source>
        <dbReference type="Proteomes" id="UP000218209"/>
    </source>
</evidence>
<dbReference type="AlphaFoldDB" id="A0A1X6PKJ1"/>
<proteinExistence type="predicted"/>
<sequence length="134" mass="14589">MASDDDMRASAEFDSAGVCVRYPWSSCNLPFFTFFHILLREAAPGFSMSAPAPFFVTPVAAAADGWGAMNRVPITKAWWQTHLDAFVLAFDATLSARGVAGLYGFRGGATPFWLAYTGDVEMVMRTVFLKANST</sequence>
<dbReference type="EMBL" id="KV918764">
    <property type="protein sequence ID" value="OSX81228.1"/>
    <property type="molecule type" value="Genomic_DNA"/>
</dbReference>
<organism evidence="1 2">
    <name type="scientific">Porphyra umbilicalis</name>
    <name type="common">Purple laver</name>
    <name type="synonym">Red alga</name>
    <dbReference type="NCBI Taxonomy" id="2786"/>
    <lineage>
        <taxon>Eukaryota</taxon>
        <taxon>Rhodophyta</taxon>
        <taxon>Bangiophyceae</taxon>
        <taxon>Bangiales</taxon>
        <taxon>Bangiaceae</taxon>
        <taxon>Porphyra</taxon>
    </lineage>
</organism>
<protein>
    <submittedName>
        <fullName evidence="1">Uncharacterized protein</fullName>
    </submittedName>
</protein>
<evidence type="ECO:0000313" key="1">
    <source>
        <dbReference type="EMBL" id="OSX81228.1"/>
    </source>
</evidence>
<gene>
    <name evidence="1" type="ORF">BU14_0023s0033</name>
</gene>
<dbReference type="Proteomes" id="UP000218209">
    <property type="component" value="Unassembled WGS sequence"/>
</dbReference>
<name>A0A1X6PKJ1_PORUM</name>